<reference evidence="4 5" key="1">
    <citation type="journal article" date="2016" name="G3 (Bethesda)">
        <title>First Draft Assembly and Annotation of the Genome of a California Endemic Oak Quercus lobata Nee (Fagaceae).</title>
        <authorList>
            <person name="Sork V.L."/>
            <person name="Fitz-Gibbon S.T."/>
            <person name="Puiu D."/>
            <person name="Crepeau M."/>
            <person name="Gugger P.F."/>
            <person name="Sherman R."/>
            <person name="Stevens K."/>
            <person name="Langley C.H."/>
            <person name="Pellegrini M."/>
            <person name="Salzberg S.L."/>
        </authorList>
    </citation>
    <scope>NUCLEOTIDE SEQUENCE [LARGE SCALE GENOMIC DNA]</scope>
    <source>
        <strain evidence="4 5">cv. SW786</strain>
    </source>
</reference>
<dbReference type="Gramene" id="QL08p043468:mrna">
    <property type="protein sequence ID" value="QL08p043468:mrna"/>
    <property type="gene ID" value="QL08p043468"/>
</dbReference>
<dbReference type="AlphaFoldDB" id="A0A7N2MEJ7"/>
<evidence type="ECO:0000313" key="5">
    <source>
        <dbReference type="Proteomes" id="UP000594261"/>
    </source>
</evidence>
<feature type="repeat" description="ANK" evidence="1">
    <location>
        <begin position="188"/>
        <end position="220"/>
    </location>
</feature>
<keyword evidence="5" id="KW-1185">Reference proteome</keyword>
<feature type="transmembrane region" description="Helical" evidence="2">
    <location>
        <begin position="347"/>
        <end position="371"/>
    </location>
</feature>
<reference evidence="4" key="2">
    <citation type="submission" date="2021-01" db="UniProtKB">
        <authorList>
            <consortium name="EnsemblPlants"/>
        </authorList>
    </citation>
    <scope>IDENTIFICATION</scope>
</reference>
<evidence type="ECO:0000256" key="1">
    <source>
        <dbReference type="PROSITE-ProRule" id="PRU00023"/>
    </source>
</evidence>
<evidence type="ECO:0000259" key="3">
    <source>
        <dbReference type="Pfam" id="PF13962"/>
    </source>
</evidence>
<dbReference type="Proteomes" id="UP000594261">
    <property type="component" value="Chromosome 8"/>
</dbReference>
<feature type="repeat" description="ANK" evidence="1">
    <location>
        <begin position="73"/>
        <end position="100"/>
    </location>
</feature>
<name>A0A7N2MEJ7_QUELO</name>
<protein>
    <recommendedName>
        <fullName evidence="3">PGG domain-containing protein</fullName>
    </recommendedName>
</protein>
<evidence type="ECO:0000313" key="4">
    <source>
        <dbReference type="EnsemblPlants" id="QL08p043468:mrna"/>
    </source>
</evidence>
<accession>A0A7N2MEJ7</accession>
<feature type="transmembrane region" description="Helical" evidence="2">
    <location>
        <begin position="405"/>
        <end position="422"/>
    </location>
</feature>
<feature type="domain" description="PGG" evidence="3">
    <location>
        <begin position="289"/>
        <end position="391"/>
    </location>
</feature>
<dbReference type="PROSITE" id="PS50088">
    <property type="entry name" value="ANK_REPEAT"/>
    <property type="match status" value="2"/>
</dbReference>
<feature type="transmembrane region" description="Helical" evidence="2">
    <location>
        <begin position="378"/>
        <end position="399"/>
    </location>
</feature>
<keyword evidence="2" id="KW-1133">Transmembrane helix</keyword>
<dbReference type="SMART" id="SM00248">
    <property type="entry name" value="ANK"/>
    <property type="match status" value="6"/>
</dbReference>
<dbReference type="PRINTS" id="PR01415">
    <property type="entry name" value="ANKYRIN"/>
</dbReference>
<keyword evidence="1" id="KW-0040">ANK repeat</keyword>
<dbReference type="PANTHER" id="PTHR24128">
    <property type="entry name" value="HOMEOBOX PROTEIN WARIAI"/>
    <property type="match status" value="1"/>
</dbReference>
<dbReference type="InterPro" id="IPR002110">
    <property type="entry name" value="Ankyrin_rpt"/>
</dbReference>
<sequence>MGERIERLKEVAQCGDVDTLYMLIQEDACLLDHIDHFPFFDTPLHIAACNGHIPFVMEMMRLKPSFARKPNLEGFSPIHLALLYKHTEMVSRLLQVDGDLVRIKGREGITPLHYAVVVDDQLDLLAEFLSICPDSIEDVTTRNETVLHIALKYNKLEAFKFLVEWIRQKRSKNSIFWERKILNWKNEEGNIVLHIAISKNQPKAVRLLLKSGVDINAKNLKGYTAGDILVEQTQAENNNEIRVILQRAGALLANSSPPDYNYSRYLRSIVSSLEESLIRRCRKWRILSEDKRNALLVVTTLLITVTYEEVLNPPGGIWQEDRSSKHGIHKSHAMIAGTLIGLRLLPFWLFLASNSVTFMFSYVTILLLIPFEYDILRIAFFSLSFCYFASLTVIVPNPIWFCFPFIYVSLLLIFLLTTIWLIKSRLLKRYMI</sequence>
<dbReference type="PROSITE" id="PS50297">
    <property type="entry name" value="ANK_REP_REGION"/>
    <property type="match status" value="2"/>
</dbReference>
<dbReference type="InterPro" id="IPR026961">
    <property type="entry name" value="PGG_dom"/>
</dbReference>
<organism evidence="4 5">
    <name type="scientific">Quercus lobata</name>
    <name type="common">Valley oak</name>
    <dbReference type="NCBI Taxonomy" id="97700"/>
    <lineage>
        <taxon>Eukaryota</taxon>
        <taxon>Viridiplantae</taxon>
        <taxon>Streptophyta</taxon>
        <taxon>Embryophyta</taxon>
        <taxon>Tracheophyta</taxon>
        <taxon>Spermatophyta</taxon>
        <taxon>Magnoliopsida</taxon>
        <taxon>eudicotyledons</taxon>
        <taxon>Gunneridae</taxon>
        <taxon>Pentapetalae</taxon>
        <taxon>rosids</taxon>
        <taxon>fabids</taxon>
        <taxon>Fagales</taxon>
        <taxon>Fagaceae</taxon>
        <taxon>Quercus</taxon>
    </lineage>
</organism>
<proteinExistence type="predicted"/>
<keyword evidence="2" id="KW-0472">Membrane</keyword>
<dbReference type="Pfam" id="PF12796">
    <property type="entry name" value="Ank_2"/>
    <property type="match status" value="2"/>
</dbReference>
<dbReference type="EnsemblPlants" id="QL08p043468:mrna">
    <property type="protein sequence ID" value="QL08p043468:mrna"/>
    <property type="gene ID" value="QL08p043468"/>
</dbReference>
<evidence type="ECO:0000256" key="2">
    <source>
        <dbReference type="SAM" id="Phobius"/>
    </source>
</evidence>
<dbReference type="InterPro" id="IPR036770">
    <property type="entry name" value="Ankyrin_rpt-contain_sf"/>
</dbReference>
<dbReference type="OMA" id="SYATIFP"/>
<dbReference type="EMBL" id="LRBV02000008">
    <property type="status" value="NOT_ANNOTATED_CDS"/>
    <property type="molecule type" value="Genomic_DNA"/>
</dbReference>
<dbReference type="PANTHER" id="PTHR24128:SF24">
    <property type="entry name" value="ANKYRIN REPEAT PROTEIN"/>
    <property type="match status" value="1"/>
</dbReference>
<dbReference type="Pfam" id="PF13962">
    <property type="entry name" value="PGG"/>
    <property type="match status" value="1"/>
</dbReference>
<dbReference type="FunCoup" id="A0A7N2MEJ7">
    <property type="interactions" value="99"/>
</dbReference>
<keyword evidence="2" id="KW-0812">Transmembrane</keyword>
<dbReference type="InParanoid" id="A0A7N2MEJ7"/>
<dbReference type="Gene3D" id="1.25.40.20">
    <property type="entry name" value="Ankyrin repeat-containing domain"/>
    <property type="match status" value="1"/>
</dbReference>
<dbReference type="SUPFAM" id="SSF48403">
    <property type="entry name" value="Ankyrin repeat"/>
    <property type="match status" value="1"/>
</dbReference>